<accession>A0A1G2IFR5</accession>
<name>A0A1G2IFR5_9BACT</name>
<evidence type="ECO:0000313" key="1">
    <source>
        <dbReference type="EMBL" id="OGZ73605.1"/>
    </source>
</evidence>
<sequence length="70" mass="8222">MTNKLLEKKIELLEKDMAILKSKVFGLNHTVDDKGEYKNSFVKRVLKNAKDKRRSVVYTNKRDLLKLISK</sequence>
<gene>
    <name evidence="1" type="ORF">A2908_00725</name>
</gene>
<reference evidence="1 2" key="1">
    <citation type="journal article" date="2016" name="Nat. Commun.">
        <title>Thousands of microbial genomes shed light on interconnected biogeochemical processes in an aquifer system.</title>
        <authorList>
            <person name="Anantharaman K."/>
            <person name="Brown C.T."/>
            <person name="Hug L.A."/>
            <person name="Sharon I."/>
            <person name="Castelle C.J."/>
            <person name="Probst A.J."/>
            <person name="Thomas B.C."/>
            <person name="Singh A."/>
            <person name="Wilkins M.J."/>
            <person name="Karaoz U."/>
            <person name="Brodie E.L."/>
            <person name="Williams K.H."/>
            <person name="Hubbard S.S."/>
            <person name="Banfield J.F."/>
        </authorList>
    </citation>
    <scope>NUCLEOTIDE SEQUENCE [LARGE SCALE GENOMIC DNA]</scope>
</reference>
<dbReference type="AlphaFoldDB" id="A0A1G2IFR5"/>
<dbReference type="EMBL" id="MHPA01000010">
    <property type="protein sequence ID" value="OGZ73605.1"/>
    <property type="molecule type" value="Genomic_DNA"/>
</dbReference>
<dbReference type="Proteomes" id="UP000176774">
    <property type="component" value="Unassembled WGS sequence"/>
</dbReference>
<evidence type="ECO:0000313" key="2">
    <source>
        <dbReference type="Proteomes" id="UP000176774"/>
    </source>
</evidence>
<proteinExistence type="predicted"/>
<organism evidence="1 2">
    <name type="scientific">Candidatus Staskawiczbacteria bacterium RIFCSPLOWO2_01_FULL_38_12b</name>
    <dbReference type="NCBI Taxonomy" id="1802214"/>
    <lineage>
        <taxon>Bacteria</taxon>
        <taxon>Candidatus Staskawicziibacteriota</taxon>
    </lineage>
</organism>
<protein>
    <submittedName>
        <fullName evidence="1">Uncharacterized protein</fullName>
    </submittedName>
</protein>
<comment type="caution">
    <text evidence="1">The sequence shown here is derived from an EMBL/GenBank/DDBJ whole genome shotgun (WGS) entry which is preliminary data.</text>
</comment>